<dbReference type="Proteomes" id="UP000187203">
    <property type="component" value="Unassembled WGS sequence"/>
</dbReference>
<proteinExistence type="predicted"/>
<dbReference type="AlphaFoldDB" id="A0A1R3KQQ7"/>
<reference evidence="3" key="1">
    <citation type="submission" date="2013-09" db="EMBL/GenBank/DDBJ databases">
        <title>Corchorus olitorius genome sequencing.</title>
        <authorList>
            <person name="Alam M."/>
            <person name="Haque M.S."/>
            <person name="Islam M.S."/>
            <person name="Emdad E.M."/>
            <person name="Islam M.M."/>
            <person name="Ahmed B."/>
            <person name="Halim A."/>
            <person name="Hossen Q.M.M."/>
            <person name="Hossain M.Z."/>
            <person name="Ahmed R."/>
            <person name="Khan M.M."/>
            <person name="Islam R."/>
            <person name="Rashid M.M."/>
            <person name="Khan S.A."/>
            <person name="Rahman M.S."/>
            <person name="Alam M."/>
            <person name="Yahiya A.S."/>
            <person name="Khan M.S."/>
            <person name="Azam M.S."/>
            <person name="Haque T."/>
            <person name="Lashkar M.Z.H."/>
            <person name="Akhand A.I."/>
            <person name="Morshed G."/>
            <person name="Roy S."/>
            <person name="Uddin K.S."/>
            <person name="Rabeya T."/>
            <person name="Hossain A.S."/>
            <person name="Chowdhury A."/>
            <person name="Snigdha A.R."/>
            <person name="Mortoza M.S."/>
            <person name="Matin S.A."/>
            <person name="Hoque S.M.E."/>
            <person name="Islam M.K."/>
            <person name="Roy D.K."/>
            <person name="Haider R."/>
            <person name="Moosa M.M."/>
            <person name="Elias S.M."/>
            <person name="Hasan A.M."/>
            <person name="Jahan S."/>
            <person name="Shafiuddin M."/>
            <person name="Mahmood N."/>
            <person name="Shommy N.S."/>
        </authorList>
    </citation>
    <scope>NUCLEOTIDE SEQUENCE [LARGE SCALE GENOMIC DNA]</scope>
    <source>
        <strain evidence="3">cv. O-4</strain>
    </source>
</reference>
<keyword evidence="3" id="KW-1185">Reference proteome</keyword>
<protein>
    <submittedName>
        <fullName evidence="2">Pleiotropic drug resistance protein 3-like protein</fullName>
    </submittedName>
</protein>
<evidence type="ECO:0000313" key="3">
    <source>
        <dbReference type="Proteomes" id="UP000187203"/>
    </source>
</evidence>
<dbReference type="OrthoDB" id="66620at2759"/>
<accession>A0A1R3KQQ7</accession>
<sequence length="148" mass="16581">MAQSQRVVADDDEIESFRINDQLSEIGRSLRSSFRIHASSFRSSSALRFYEALSLLPDLDLSFAKLPMFDIYFYGFSSQAISVQGLKRNLQTDYILKILGLDICADTLVGDAMVRGISGGQKKRLTTVDTFETGGTHNLLRTTREAFK</sequence>
<keyword evidence="1" id="KW-0813">Transport</keyword>
<comment type="caution">
    <text evidence="2">The sequence shown here is derived from an EMBL/GenBank/DDBJ whole genome shotgun (WGS) entry which is preliminary data.</text>
</comment>
<dbReference type="EMBL" id="AWUE01012366">
    <property type="protein sequence ID" value="OMP09394.1"/>
    <property type="molecule type" value="Genomic_DNA"/>
</dbReference>
<organism evidence="2 3">
    <name type="scientific">Corchorus olitorius</name>
    <dbReference type="NCBI Taxonomy" id="93759"/>
    <lineage>
        <taxon>Eukaryota</taxon>
        <taxon>Viridiplantae</taxon>
        <taxon>Streptophyta</taxon>
        <taxon>Embryophyta</taxon>
        <taxon>Tracheophyta</taxon>
        <taxon>Spermatophyta</taxon>
        <taxon>Magnoliopsida</taxon>
        <taxon>eudicotyledons</taxon>
        <taxon>Gunneridae</taxon>
        <taxon>Pentapetalae</taxon>
        <taxon>rosids</taxon>
        <taxon>malvids</taxon>
        <taxon>Malvales</taxon>
        <taxon>Malvaceae</taxon>
        <taxon>Grewioideae</taxon>
        <taxon>Apeibeae</taxon>
        <taxon>Corchorus</taxon>
    </lineage>
</organism>
<evidence type="ECO:0000256" key="1">
    <source>
        <dbReference type="ARBA" id="ARBA00022448"/>
    </source>
</evidence>
<gene>
    <name evidence="2" type="ORF">COLO4_05507</name>
</gene>
<dbReference type="PANTHER" id="PTHR19241">
    <property type="entry name" value="ATP-BINDING CASSETTE TRANSPORTER"/>
    <property type="match status" value="1"/>
</dbReference>
<dbReference type="STRING" id="93759.A0A1R3KQQ7"/>
<evidence type="ECO:0000313" key="2">
    <source>
        <dbReference type="EMBL" id="OMP09394.1"/>
    </source>
</evidence>
<name>A0A1R3KQQ7_9ROSI</name>